<dbReference type="NCBIfam" id="NF041437">
    <property type="entry name" value="TfpZ"/>
    <property type="match status" value="1"/>
</dbReference>
<dbReference type="InterPro" id="IPR047814">
    <property type="entry name" value="TfpX/TfpZ-like"/>
</dbReference>
<name>A0A6N7C0W8_9GAMM</name>
<evidence type="ECO:0000313" key="3">
    <source>
        <dbReference type="Proteomes" id="UP000471465"/>
    </source>
</evidence>
<dbReference type="Proteomes" id="UP000471465">
    <property type="component" value="Unassembled WGS sequence"/>
</dbReference>
<feature type="transmembrane region" description="Helical" evidence="1">
    <location>
        <begin position="78"/>
        <end position="98"/>
    </location>
</feature>
<keyword evidence="1" id="KW-1133">Transmembrane helix</keyword>
<keyword evidence="1" id="KW-0812">Transmembrane</keyword>
<protein>
    <recommendedName>
        <fullName evidence="4">Type IV pilin accessory protein</fullName>
    </recommendedName>
</protein>
<sequence length="247" mass="28298">MRYDAKIFKDKLKAFIIHLAISLTLVLAAYMLINLLWYPAPLFKATDAGKIFIMILIIDLILGPLLTFVIYKSNKQKLILDLTVIVLIQLSALGYGLYSVYQARPVWIAYVVDRFELVRANDILQEDEQIYYLPKFGPKYIYVDLASLSASEKLDSILDETTYNISPAQKPKFYNDFELAKPLVIKNSQDVNLLNNYNHAIEVRKFLERYPTADSFLPLKANAVDMTVLIEKQGGGKVIKIVDLRPW</sequence>
<feature type="transmembrane region" description="Helical" evidence="1">
    <location>
        <begin position="12"/>
        <end position="39"/>
    </location>
</feature>
<organism evidence="2 3">
    <name type="scientific">Psychrobacter nivimaris</name>
    <dbReference type="NCBI Taxonomy" id="281738"/>
    <lineage>
        <taxon>Bacteria</taxon>
        <taxon>Pseudomonadati</taxon>
        <taxon>Pseudomonadota</taxon>
        <taxon>Gammaproteobacteria</taxon>
        <taxon>Moraxellales</taxon>
        <taxon>Moraxellaceae</taxon>
        <taxon>Psychrobacter</taxon>
    </lineage>
</organism>
<evidence type="ECO:0008006" key="4">
    <source>
        <dbReference type="Google" id="ProtNLM"/>
    </source>
</evidence>
<reference evidence="2 3" key="1">
    <citation type="submission" date="2019-09" db="EMBL/GenBank/DDBJ databases">
        <title>Draft genome sequence of Psychrobacter nivimaris LAMA 639, in search for biotechnological relevant genes.</title>
        <authorList>
            <person name="Lima A.O.S."/>
            <person name="Staloch B.E.K."/>
            <person name="Freitas R.C."/>
            <person name="Niero H."/>
            <person name="Silva M.A.C."/>
        </authorList>
    </citation>
    <scope>NUCLEOTIDE SEQUENCE [LARGE SCALE GENOMIC DNA]</scope>
    <source>
        <strain evidence="2 3">LAMA 639</strain>
    </source>
</reference>
<evidence type="ECO:0000313" key="2">
    <source>
        <dbReference type="EMBL" id="KAF0569779.1"/>
    </source>
</evidence>
<comment type="caution">
    <text evidence="2">The sequence shown here is derived from an EMBL/GenBank/DDBJ whole genome shotgun (WGS) entry which is preliminary data.</text>
</comment>
<keyword evidence="1" id="KW-0472">Membrane</keyword>
<keyword evidence="3" id="KW-1185">Reference proteome</keyword>
<evidence type="ECO:0000256" key="1">
    <source>
        <dbReference type="SAM" id="Phobius"/>
    </source>
</evidence>
<dbReference type="AlphaFoldDB" id="A0A6N7C0W8"/>
<gene>
    <name evidence="2" type="ORF">FQV37_2404</name>
</gene>
<dbReference type="RefSeq" id="WP_160021086.1">
    <property type="nucleotide sequence ID" value="NZ_VZIZ01000006.1"/>
</dbReference>
<dbReference type="EMBL" id="VZIZ01000006">
    <property type="protein sequence ID" value="KAF0569779.1"/>
    <property type="molecule type" value="Genomic_DNA"/>
</dbReference>
<accession>A0A6N7C0W8</accession>
<feature type="transmembrane region" description="Helical" evidence="1">
    <location>
        <begin position="51"/>
        <end position="71"/>
    </location>
</feature>
<proteinExistence type="predicted"/>